<reference evidence="3" key="1">
    <citation type="submission" date="2021-05" db="EMBL/GenBank/DDBJ databases">
        <authorList>
            <person name="Pietrasiak N."/>
            <person name="Ward R."/>
            <person name="Stajich J.E."/>
            <person name="Kurbessoian T."/>
        </authorList>
    </citation>
    <scope>NUCLEOTIDE SEQUENCE</scope>
    <source>
        <strain evidence="3">CPER-KK1</strain>
    </source>
</reference>
<evidence type="ECO:0000256" key="2">
    <source>
        <dbReference type="SAM" id="SignalP"/>
    </source>
</evidence>
<accession>A0A951PNZ6</accession>
<keyword evidence="2" id="KW-0732">Signal</keyword>
<dbReference type="EMBL" id="JAHHIF010000037">
    <property type="protein sequence ID" value="MBW4547191.1"/>
    <property type="molecule type" value="Genomic_DNA"/>
</dbReference>
<gene>
    <name evidence="3" type="ORF">KME25_22550</name>
</gene>
<dbReference type="PROSITE" id="PS51257">
    <property type="entry name" value="PROKAR_LIPOPROTEIN"/>
    <property type="match status" value="1"/>
</dbReference>
<feature type="region of interest" description="Disordered" evidence="1">
    <location>
        <begin position="28"/>
        <end position="66"/>
    </location>
</feature>
<protein>
    <submittedName>
        <fullName evidence="3">Uncharacterized protein</fullName>
    </submittedName>
</protein>
<sequence length="230" mass="25052">MKLTQIFSLLAVAFLLSTMAACASASEKAVTKGRSSTTQTTTTETSQSTQVAQTPPNTQQSRTKTDVISVEGEETEISLKLYDAASEVFTTYFPENDFVAESGGSGEGTGARFYFSAGGAKNEAVYVHMFFPAQATSLEQIKKLVTQQGGLLQGNQWQVVNQTEEVPYSWAKEKITFYEQRTASEPIGGEVYIGESDGKAFYVITHYPAEYAEGFSPRADLILKNLQVSP</sequence>
<name>A0A951PNZ6_9CYAN</name>
<evidence type="ECO:0000256" key="1">
    <source>
        <dbReference type="SAM" id="MobiDB-lite"/>
    </source>
</evidence>
<dbReference type="AlphaFoldDB" id="A0A951PNZ6"/>
<organism evidence="3 4">
    <name type="scientific">Symplocastrum torsivum CPER-KK1</name>
    <dbReference type="NCBI Taxonomy" id="450513"/>
    <lineage>
        <taxon>Bacteria</taxon>
        <taxon>Bacillati</taxon>
        <taxon>Cyanobacteriota</taxon>
        <taxon>Cyanophyceae</taxon>
        <taxon>Oscillatoriophycideae</taxon>
        <taxon>Oscillatoriales</taxon>
        <taxon>Microcoleaceae</taxon>
        <taxon>Symplocastrum</taxon>
    </lineage>
</organism>
<feature type="compositionally biased region" description="Low complexity" evidence="1">
    <location>
        <begin position="35"/>
        <end position="54"/>
    </location>
</feature>
<reference evidence="3" key="2">
    <citation type="journal article" date="2022" name="Microbiol. Resour. Announc.">
        <title>Metagenome Sequencing to Explore Phylogenomics of Terrestrial Cyanobacteria.</title>
        <authorList>
            <person name="Ward R.D."/>
            <person name="Stajich J.E."/>
            <person name="Johansen J.R."/>
            <person name="Huntemann M."/>
            <person name="Clum A."/>
            <person name="Foster B."/>
            <person name="Foster B."/>
            <person name="Roux S."/>
            <person name="Palaniappan K."/>
            <person name="Varghese N."/>
            <person name="Mukherjee S."/>
            <person name="Reddy T.B.K."/>
            <person name="Daum C."/>
            <person name="Copeland A."/>
            <person name="Chen I.A."/>
            <person name="Ivanova N.N."/>
            <person name="Kyrpides N.C."/>
            <person name="Shapiro N."/>
            <person name="Eloe-Fadrosh E.A."/>
            <person name="Pietrasiak N."/>
        </authorList>
    </citation>
    <scope>NUCLEOTIDE SEQUENCE</scope>
    <source>
        <strain evidence="3">CPER-KK1</strain>
    </source>
</reference>
<proteinExistence type="predicted"/>
<comment type="caution">
    <text evidence="3">The sequence shown here is derived from an EMBL/GenBank/DDBJ whole genome shotgun (WGS) entry which is preliminary data.</text>
</comment>
<feature type="chain" id="PRO_5037912497" evidence="2">
    <location>
        <begin position="26"/>
        <end position="230"/>
    </location>
</feature>
<feature type="signal peptide" evidence="2">
    <location>
        <begin position="1"/>
        <end position="25"/>
    </location>
</feature>
<dbReference type="Proteomes" id="UP000753908">
    <property type="component" value="Unassembled WGS sequence"/>
</dbReference>
<evidence type="ECO:0000313" key="4">
    <source>
        <dbReference type="Proteomes" id="UP000753908"/>
    </source>
</evidence>
<evidence type="ECO:0000313" key="3">
    <source>
        <dbReference type="EMBL" id="MBW4547191.1"/>
    </source>
</evidence>